<accession>G9Y7R0</accession>
<gene>
    <name evidence="1" type="ORF">HMPREF0454_02679</name>
</gene>
<proteinExistence type="predicted"/>
<evidence type="ECO:0000313" key="1">
    <source>
        <dbReference type="EMBL" id="EHM41999.1"/>
    </source>
</evidence>
<evidence type="ECO:0000313" key="2">
    <source>
        <dbReference type="Proteomes" id="UP000005959"/>
    </source>
</evidence>
<dbReference type="PATRIC" id="fig|1002364.3.peg.2408"/>
<dbReference type="EMBL" id="AGCI01000062">
    <property type="protein sequence ID" value="EHM41999.1"/>
    <property type="molecule type" value="Genomic_DNA"/>
</dbReference>
<protein>
    <submittedName>
        <fullName evidence="1">Uncharacterized protein</fullName>
    </submittedName>
</protein>
<reference evidence="1 2" key="1">
    <citation type="submission" date="2011-08" db="EMBL/GenBank/DDBJ databases">
        <authorList>
            <person name="Weinstock G."/>
            <person name="Sodergren E."/>
            <person name="Clifton S."/>
            <person name="Fulton L."/>
            <person name="Fulton B."/>
            <person name="Courtney L."/>
            <person name="Fronick C."/>
            <person name="Harrison M."/>
            <person name="Strong C."/>
            <person name="Farmer C."/>
            <person name="Delahaunty K."/>
            <person name="Markovic C."/>
            <person name="Hall O."/>
            <person name="Minx P."/>
            <person name="Tomlinson C."/>
            <person name="Mitreva M."/>
            <person name="Hou S."/>
            <person name="Chen J."/>
            <person name="Wollam A."/>
            <person name="Pepin K.H."/>
            <person name="Johnson M."/>
            <person name="Bhonagiri V."/>
            <person name="Zhang X."/>
            <person name="Suruliraj S."/>
            <person name="Warren W."/>
            <person name="Chinwalla A."/>
            <person name="Mardis E.R."/>
            <person name="Wilson R.K."/>
        </authorList>
    </citation>
    <scope>NUCLEOTIDE SEQUENCE [LARGE SCALE GENOMIC DNA]</scope>
    <source>
        <strain evidence="1 2">ATCC 51873</strain>
    </source>
</reference>
<organism evidence="1 2">
    <name type="scientific">Hafnia alvei ATCC 51873</name>
    <dbReference type="NCBI Taxonomy" id="1002364"/>
    <lineage>
        <taxon>Bacteria</taxon>
        <taxon>Pseudomonadati</taxon>
        <taxon>Pseudomonadota</taxon>
        <taxon>Gammaproteobacteria</taxon>
        <taxon>Enterobacterales</taxon>
        <taxon>Hafniaceae</taxon>
        <taxon>Hafnia</taxon>
    </lineage>
</organism>
<name>G9Y7R0_HAFAL</name>
<dbReference type="HOGENOM" id="CLU_3234305_0_0_6"/>
<sequence length="43" mass="4837">MIYLHSLLNNKNIVVPQPALSPHLELRNGRDFITASTTMMGQN</sequence>
<dbReference type="Proteomes" id="UP000005959">
    <property type="component" value="Unassembled WGS sequence"/>
</dbReference>
<dbReference type="AlphaFoldDB" id="G9Y7R0"/>
<comment type="caution">
    <text evidence="1">The sequence shown here is derived from an EMBL/GenBank/DDBJ whole genome shotgun (WGS) entry which is preliminary data.</text>
</comment>